<dbReference type="SUPFAM" id="SSF161098">
    <property type="entry name" value="MetI-like"/>
    <property type="match status" value="1"/>
</dbReference>
<name>A0A381XCB9_9ZZZZ</name>
<dbReference type="InterPro" id="IPR000515">
    <property type="entry name" value="MetI-like"/>
</dbReference>
<evidence type="ECO:0000259" key="6">
    <source>
        <dbReference type="PROSITE" id="PS50928"/>
    </source>
</evidence>
<keyword evidence="3 5" id="KW-1133">Transmembrane helix</keyword>
<proteinExistence type="predicted"/>
<dbReference type="InterPro" id="IPR035906">
    <property type="entry name" value="MetI-like_sf"/>
</dbReference>
<dbReference type="GO" id="GO:0055085">
    <property type="term" value="P:transmembrane transport"/>
    <property type="evidence" value="ECO:0007669"/>
    <property type="project" value="InterPro"/>
</dbReference>
<feature type="transmembrane region" description="Helical" evidence="5">
    <location>
        <begin position="133"/>
        <end position="152"/>
    </location>
</feature>
<evidence type="ECO:0000256" key="2">
    <source>
        <dbReference type="ARBA" id="ARBA00022692"/>
    </source>
</evidence>
<sequence length="344" mass="38866">VPKVIGGNYNVLATDIYKEVVGMQNFQMGAVISMVLLIPAMIAFFIDRYSRKKQISLLTSRSVVFKPKKHFKVDMIMLGFCSALALIIILMIGMAQYGAIVKFWPYNLNFTLKNYNFEVAGLGWDSFYNSVRLAFYAAIFGTIIIFIGSYLIEKLRINEGTRNVVQFFALMPMAVPGLVLGLAYIFFFNAKDNPLNFIYATMIILVVNTIVHFYTVSHLTAVTALKLMDKEFESVSLSLKIPIYKMFWRVTLPVCLPPIFDISIYLFVNAMTTVSGVIFLYSYDTTLASVSAIHLDEQGEVAKAAAMAMLIVYVSIAVRLTHTIITKKILRKTQAWRYNIIDSN</sequence>
<feature type="transmembrane region" description="Helical" evidence="5">
    <location>
        <begin position="199"/>
        <end position="225"/>
    </location>
</feature>
<evidence type="ECO:0000256" key="4">
    <source>
        <dbReference type="ARBA" id="ARBA00023136"/>
    </source>
</evidence>
<evidence type="ECO:0000256" key="3">
    <source>
        <dbReference type="ARBA" id="ARBA00022989"/>
    </source>
</evidence>
<protein>
    <recommendedName>
        <fullName evidence="6">ABC transmembrane type-1 domain-containing protein</fullName>
    </recommendedName>
</protein>
<feature type="transmembrane region" description="Helical" evidence="5">
    <location>
        <begin position="164"/>
        <end position="187"/>
    </location>
</feature>
<dbReference type="PANTHER" id="PTHR43496:SF1">
    <property type="entry name" value="POLYGALACTURONAN_RHAMNOGALACTURONAN TRANSPORT SYSTEM PERMEASE PROTEIN YTEP"/>
    <property type="match status" value="1"/>
</dbReference>
<dbReference type="Gene3D" id="1.10.3720.10">
    <property type="entry name" value="MetI-like"/>
    <property type="match status" value="1"/>
</dbReference>
<dbReference type="PROSITE" id="PS50928">
    <property type="entry name" value="ABC_TM1"/>
    <property type="match status" value="1"/>
</dbReference>
<feature type="transmembrane region" description="Helical" evidence="5">
    <location>
        <begin position="26"/>
        <end position="46"/>
    </location>
</feature>
<dbReference type="GO" id="GO:0016020">
    <property type="term" value="C:membrane"/>
    <property type="evidence" value="ECO:0007669"/>
    <property type="project" value="UniProtKB-SubCell"/>
</dbReference>
<keyword evidence="4 5" id="KW-0472">Membrane</keyword>
<feature type="non-terminal residue" evidence="7">
    <location>
        <position position="1"/>
    </location>
</feature>
<dbReference type="CDD" id="cd06261">
    <property type="entry name" value="TM_PBP2"/>
    <property type="match status" value="1"/>
</dbReference>
<evidence type="ECO:0000256" key="1">
    <source>
        <dbReference type="ARBA" id="ARBA00004141"/>
    </source>
</evidence>
<comment type="subcellular location">
    <subcellularLocation>
        <location evidence="1">Membrane</location>
        <topology evidence="1">Multi-pass membrane protein</topology>
    </subcellularLocation>
</comment>
<reference evidence="7" key="1">
    <citation type="submission" date="2018-05" db="EMBL/GenBank/DDBJ databases">
        <authorList>
            <person name="Lanie J.A."/>
            <person name="Ng W.-L."/>
            <person name="Kazmierczak K.M."/>
            <person name="Andrzejewski T.M."/>
            <person name="Davidsen T.M."/>
            <person name="Wayne K.J."/>
            <person name="Tettelin H."/>
            <person name="Glass J.I."/>
            <person name="Rusch D."/>
            <person name="Podicherti R."/>
            <person name="Tsui H.-C.T."/>
            <person name="Winkler M.E."/>
        </authorList>
    </citation>
    <scope>NUCLEOTIDE SEQUENCE</scope>
</reference>
<dbReference type="Pfam" id="PF00528">
    <property type="entry name" value="BPD_transp_1"/>
    <property type="match status" value="1"/>
</dbReference>
<dbReference type="PANTHER" id="PTHR43496">
    <property type="entry name" value="PROTEIN LPLB"/>
    <property type="match status" value="1"/>
</dbReference>
<keyword evidence="2 5" id="KW-0812">Transmembrane</keyword>
<dbReference type="AlphaFoldDB" id="A0A381XCB9"/>
<evidence type="ECO:0000256" key="5">
    <source>
        <dbReference type="SAM" id="Phobius"/>
    </source>
</evidence>
<feature type="domain" description="ABC transmembrane type-1" evidence="6">
    <location>
        <begin position="127"/>
        <end position="322"/>
    </location>
</feature>
<feature type="transmembrane region" description="Helical" evidence="5">
    <location>
        <begin position="76"/>
        <end position="100"/>
    </location>
</feature>
<dbReference type="EMBL" id="UINC01014657">
    <property type="protein sequence ID" value="SVA62385.1"/>
    <property type="molecule type" value="Genomic_DNA"/>
</dbReference>
<feature type="transmembrane region" description="Helical" evidence="5">
    <location>
        <begin position="304"/>
        <end position="322"/>
    </location>
</feature>
<gene>
    <name evidence="7" type="ORF">METZ01_LOCUS115239</name>
</gene>
<evidence type="ECO:0000313" key="7">
    <source>
        <dbReference type="EMBL" id="SVA62385.1"/>
    </source>
</evidence>
<organism evidence="7">
    <name type="scientific">marine metagenome</name>
    <dbReference type="NCBI Taxonomy" id="408172"/>
    <lineage>
        <taxon>unclassified sequences</taxon>
        <taxon>metagenomes</taxon>
        <taxon>ecological metagenomes</taxon>
    </lineage>
</organism>
<accession>A0A381XCB9</accession>